<feature type="compositionally biased region" description="Low complexity" evidence="1">
    <location>
        <begin position="52"/>
        <end position="64"/>
    </location>
</feature>
<dbReference type="EMBL" id="CAKMRJ010005634">
    <property type="protein sequence ID" value="CAH1449593.1"/>
    <property type="molecule type" value="Genomic_DNA"/>
</dbReference>
<organism evidence="2 3">
    <name type="scientific">Lactuca virosa</name>
    <dbReference type="NCBI Taxonomy" id="75947"/>
    <lineage>
        <taxon>Eukaryota</taxon>
        <taxon>Viridiplantae</taxon>
        <taxon>Streptophyta</taxon>
        <taxon>Embryophyta</taxon>
        <taxon>Tracheophyta</taxon>
        <taxon>Spermatophyta</taxon>
        <taxon>Magnoliopsida</taxon>
        <taxon>eudicotyledons</taxon>
        <taxon>Gunneridae</taxon>
        <taxon>Pentapetalae</taxon>
        <taxon>asterids</taxon>
        <taxon>campanulids</taxon>
        <taxon>Asterales</taxon>
        <taxon>Asteraceae</taxon>
        <taxon>Cichorioideae</taxon>
        <taxon>Cichorieae</taxon>
        <taxon>Lactucinae</taxon>
        <taxon>Lactuca</taxon>
    </lineage>
</organism>
<accession>A0AAU9PI59</accession>
<protein>
    <submittedName>
        <fullName evidence="2">Uncharacterized protein</fullName>
    </submittedName>
</protein>
<dbReference type="AlphaFoldDB" id="A0AAU9PI59"/>
<dbReference type="Proteomes" id="UP001157418">
    <property type="component" value="Unassembled WGS sequence"/>
</dbReference>
<evidence type="ECO:0000256" key="1">
    <source>
        <dbReference type="SAM" id="MobiDB-lite"/>
    </source>
</evidence>
<comment type="caution">
    <text evidence="2">The sequence shown here is derived from an EMBL/GenBank/DDBJ whole genome shotgun (WGS) entry which is preliminary data.</text>
</comment>
<proteinExistence type="predicted"/>
<feature type="region of interest" description="Disordered" evidence="1">
    <location>
        <begin position="1"/>
        <end position="75"/>
    </location>
</feature>
<name>A0AAU9PI59_9ASTR</name>
<sequence length="110" mass="12458">MIVDKDDVVHGEGDDDEETNTEDMDMSKEETRNPDVLVSTSNVDTNIVNYETPSTSIPKSTSTVPHKDDKEEDFGFGDLTFNPDEEDIADEAIMLGKQYNILKYKMNMIF</sequence>
<reference evidence="2 3" key="1">
    <citation type="submission" date="2022-01" db="EMBL/GenBank/DDBJ databases">
        <authorList>
            <person name="Xiong W."/>
            <person name="Schranz E."/>
        </authorList>
    </citation>
    <scope>NUCLEOTIDE SEQUENCE [LARGE SCALE GENOMIC DNA]</scope>
</reference>
<evidence type="ECO:0000313" key="2">
    <source>
        <dbReference type="EMBL" id="CAH1449593.1"/>
    </source>
</evidence>
<feature type="compositionally biased region" description="Polar residues" evidence="1">
    <location>
        <begin position="38"/>
        <end position="51"/>
    </location>
</feature>
<gene>
    <name evidence="2" type="ORF">LVIROSA_LOCUS35069</name>
</gene>
<evidence type="ECO:0000313" key="3">
    <source>
        <dbReference type="Proteomes" id="UP001157418"/>
    </source>
</evidence>
<feature type="compositionally biased region" description="Acidic residues" evidence="1">
    <location>
        <begin position="13"/>
        <end position="24"/>
    </location>
</feature>
<feature type="compositionally biased region" description="Basic and acidic residues" evidence="1">
    <location>
        <begin position="1"/>
        <end position="12"/>
    </location>
</feature>
<keyword evidence="3" id="KW-1185">Reference proteome</keyword>